<dbReference type="EMBL" id="HE573027">
    <property type="protein sequence ID" value="CCC53716.1"/>
    <property type="molecule type" value="Genomic_DNA"/>
</dbReference>
<evidence type="ECO:0000256" key="2">
    <source>
        <dbReference type="SAM" id="SignalP"/>
    </source>
</evidence>
<evidence type="ECO:0000313" key="3">
    <source>
        <dbReference type="EMBL" id="CCC53716.1"/>
    </source>
</evidence>
<feature type="region of interest" description="Disordered" evidence="1">
    <location>
        <begin position="81"/>
        <end position="104"/>
    </location>
</feature>
<protein>
    <recommendedName>
        <fullName evidence="4">Secreted protein</fullName>
    </recommendedName>
</protein>
<proteinExistence type="predicted"/>
<gene>
    <name evidence="3" type="ORF">TVY486_1112000</name>
</gene>
<keyword evidence="2" id="KW-0732">Signal</keyword>
<organism evidence="3">
    <name type="scientific">Trypanosoma vivax (strain Y486)</name>
    <dbReference type="NCBI Taxonomy" id="1055687"/>
    <lineage>
        <taxon>Eukaryota</taxon>
        <taxon>Discoba</taxon>
        <taxon>Euglenozoa</taxon>
        <taxon>Kinetoplastea</taxon>
        <taxon>Metakinetoplastina</taxon>
        <taxon>Trypanosomatida</taxon>
        <taxon>Trypanosomatidae</taxon>
        <taxon>Trypanosoma</taxon>
        <taxon>Duttonella</taxon>
    </lineage>
</organism>
<feature type="signal peptide" evidence="2">
    <location>
        <begin position="1"/>
        <end position="25"/>
    </location>
</feature>
<evidence type="ECO:0008006" key="4">
    <source>
        <dbReference type="Google" id="ProtNLM"/>
    </source>
</evidence>
<accession>G0UD06</accession>
<sequence>MLPPTPPILFPLVVLFGSLAGHYRAQKEGRKEKSIARPFFFCDPKTQRGPRDSCAPTPRPKTFVIRGLRWVSWVTNIRPKGTGDAPDLSTPPHASNIAAVGNEN</sequence>
<name>G0UD06_TRYVY</name>
<dbReference type="AlphaFoldDB" id="G0UD06"/>
<feature type="chain" id="PRO_5003409949" description="Secreted protein" evidence="2">
    <location>
        <begin position="26"/>
        <end position="104"/>
    </location>
</feature>
<evidence type="ECO:0000256" key="1">
    <source>
        <dbReference type="SAM" id="MobiDB-lite"/>
    </source>
</evidence>
<reference evidence="3" key="1">
    <citation type="journal article" date="2012" name="Proc. Natl. Acad. Sci. U.S.A.">
        <title>Antigenic diversity is generated by distinct evolutionary mechanisms in African trypanosome species.</title>
        <authorList>
            <person name="Jackson A.P."/>
            <person name="Berry A."/>
            <person name="Aslett M."/>
            <person name="Allison H.C."/>
            <person name="Burton P."/>
            <person name="Vavrova-Anderson J."/>
            <person name="Brown R."/>
            <person name="Browne H."/>
            <person name="Corton N."/>
            <person name="Hauser H."/>
            <person name="Gamble J."/>
            <person name="Gilderthorp R."/>
            <person name="Marcello L."/>
            <person name="McQuillan J."/>
            <person name="Otto T.D."/>
            <person name="Quail M.A."/>
            <person name="Sanders M.J."/>
            <person name="van Tonder A."/>
            <person name="Ginger M.L."/>
            <person name="Field M.C."/>
            <person name="Barry J.D."/>
            <person name="Hertz-Fowler C."/>
            <person name="Berriman M."/>
        </authorList>
    </citation>
    <scope>NUCLEOTIDE SEQUENCE</scope>
    <source>
        <strain evidence="3">Y486</strain>
    </source>
</reference>